<dbReference type="EC" id="3.4.21.53" evidence="1"/>
<evidence type="ECO:0000313" key="6">
    <source>
        <dbReference type="Proteomes" id="UP000248066"/>
    </source>
</evidence>
<feature type="domain" description="Lon proteolytic" evidence="4">
    <location>
        <begin position="240"/>
        <end position="347"/>
    </location>
</feature>
<dbReference type="OrthoDB" id="2356897at2"/>
<comment type="caution">
    <text evidence="5">The sequence shown here is derived from an EMBL/GenBank/DDBJ whole genome shotgun (WGS) entry which is preliminary data.</text>
</comment>
<dbReference type="EMBL" id="PDOF01000001">
    <property type="protein sequence ID" value="PYZ97908.1"/>
    <property type="molecule type" value="Genomic_DNA"/>
</dbReference>
<evidence type="ECO:0000256" key="2">
    <source>
        <dbReference type="SAM" id="Phobius"/>
    </source>
</evidence>
<dbReference type="InterPro" id="IPR027065">
    <property type="entry name" value="Lon_Prtase"/>
</dbReference>
<protein>
    <recommendedName>
        <fullName evidence="1">endopeptidase La</fullName>
        <ecNumber evidence="1">3.4.21.53</ecNumber>
    </recommendedName>
</protein>
<dbReference type="GO" id="GO:0004252">
    <property type="term" value="F:serine-type endopeptidase activity"/>
    <property type="evidence" value="ECO:0007669"/>
    <property type="project" value="UniProtKB-UniRule"/>
</dbReference>
<dbReference type="GO" id="GO:0005524">
    <property type="term" value="F:ATP binding"/>
    <property type="evidence" value="ECO:0007669"/>
    <property type="project" value="InterPro"/>
</dbReference>
<dbReference type="GO" id="GO:0006508">
    <property type="term" value="P:proteolysis"/>
    <property type="evidence" value="ECO:0007669"/>
    <property type="project" value="UniProtKB-KW"/>
</dbReference>
<dbReference type="InterPro" id="IPR008269">
    <property type="entry name" value="Lon_proteolytic"/>
</dbReference>
<feature type="active site" evidence="1">
    <location>
        <position position="290"/>
    </location>
</feature>
<keyword evidence="2" id="KW-1133">Transmembrane helix</keyword>
<dbReference type="PANTHER" id="PTHR10046">
    <property type="entry name" value="ATP DEPENDENT LON PROTEASE FAMILY MEMBER"/>
    <property type="match status" value="1"/>
</dbReference>
<dbReference type="Pfam" id="PF05362">
    <property type="entry name" value="Lon_C"/>
    <property type="match status" value="1"/>
</dbReference>
<evidence type="ECO:0000259" key="4">
    <source>
        <dbReference type="PROSITE" id="PS51786"/>
    </source>
</evidence>
<dbReference type="Proteomes" id="UP000248066">
    <property type="component" value="Unassembled WGS sequence"/>
</dbReference>
<dbReference type="InterPro" id="IPR001478">
    <property type="entry name" value="PDZ"/>
</dbReference>
<dbReference type="InterPro" id="IPR014721">
    <property type="entry name" value="Ribsml_uS5_D2-typ_fold_subgr"/>
</dbReference>
<keyword evidence="6" id="KW-1185">Reference proteome</keyword>
<accession>A0A2W0HW33</accession>
<dbReference type="Gene3D" id="2.30.42.10">
    <property type="match status" value="1"/>
</dbReference>
<dbReference type="SUPFAM" id="SSF50156">
    <property type="entry name" value="PDZ domain-like"/>
    <property type="match status" value="1"/>
</dbReference>
<keyword evidence="2" id="KW-0812">Transmembrane</keyword>
<keyword evidence="1" id="KW-0720">Serine protease</keyword>
<feature type="active site" evidence="1">
    <location>
        <position position="245"/>
    </location>
</feature>
<dbReference type="InterPro" id="IPR020568">
    <property type="entry name" value="Ribosomal_Su5_D2-typ_SF"/>
</dbReference>
<evidence type="ECO:0000256" key="1">
    <source>
        <dbReference type="PROSITE-ProRule" id="PRU01122"/>
    </source>
</evidence>
<evidence type="ECO:0000259" key="3">
    <source>
        <dbReference type="PROSITE" id="PS50106"/>
    </source>
</evidence>
<dbReference type="GO" id="GO:0030163">
    <property type="term" value="P:protein catabolic process"/>
    <property type="evidence" value="ECO:0007669"/>
    <property type="project" value="InterPro"/>
</dbReference>
<dbReference type="InterPro" id="IPR036034">
    <property type="entry name" value="PDZ_sf"/>
</dbReference>
<sequence length="347" mass="38079">MSGKKEKTIKGSVFRWTVFLLILIFINFYQLPYYFSIPGDAKVLSEVIEVEDRYEYDGSLSLTTVRMGRANTVNYVWSLLSSERDLMHESLIRPEGETDQEYNHRQLMMMASSQDTAVLVAYQAAGKEAYFENYGVLVSSFVEGMDAEDKLEPGDRIVEVNGEETLRAEELLDALGEIEIGEDVSLKVERGEETFDVTVTVEPFPEELDPSGERGGIGIAQPVTDRELIRNPDVSIDTQQIGGPSAGLMFSLEIYNQLTEEDITGGAHIAGTGSVDEEGNVGRIGGVKQKVIAADSAGAAVFLVPNENGIEGSNYQLAAETAKNIGTDMAVIGIDTFDEAIEYLEDR</sequence>
<comment type="catalytic activity">
    <reaction evidence="1">
        <text>Hydrolysis of proteins in presence of ATP.</text>
        <dbReference type="EC" id="3.4.21.53"/>
    </reaction>
</comment>
<gene>
    <name evidence="5" type="ORF">CR205_04750</name>
</gene>
<dbReference type="Pfam" id="PF13180">
    <property type="entry name" value="PDZ_2"/>
    <property type="match status" value="1"/>
</dbReference>
<comment type="similarity">
    <text evidence="1">Belongs to the peptidase S16 family.</text>
</comment>
<reference evidence="5 6" key="1">
    <citation type="submission" date="2017-10" db="EMBL/GenBank/DDBJ databases">
        <title>Bacillus sp. nov., a halophilic bacterium isolated from a Yangshapao Lake.</title>
        <authorList>
            <person name="Wang H."/>
        </authorList>
    </citation>
    <scope>NUCLEOTIDE SEQUENCE [LARGE SCALE GENOMIC DNA]</scope>
    <source>
        <strain evidence="5 6">YSP-3</strain>
    </source>
</reference>
<name>A0A2W0HW33_9BACI</name>
<dbReference type="Gene3D" id="3.30.230.10">
    <property type="match status" value="1"/>
</dbReference>
<dbReference type="PROSITE" id="PS50106">
    <property type="entry name" value="PDZ"/>
    <property type="match status" value="1"/>
</dbReference>
<dbReference type="GO" id="GO:0004176">
    <property type="term" value="F:ATP-dependent peptidase activity"/>
    <property type="evidence" value="ECO:0007669"/>
    <property type="project" value="UniProtKB-UniRule"/>
</dbReference>
<organism evidence="5 6">
    <name type="scientific">Alteribacter lacisalsi</name>
    <dbReference type="NCBI Taxonomy" id="2045244"/>
    <lineage>
        <taxon>Bacteria</taxon>
        <taxon>Bacillati</taxon>
        <taxon>Bacillota</taxon>
        <taxon>Bacilli</taxon>
        <taxon>Bacillales</taxon>
        <taxon>Bacillaceae</taxon>
        <taxon>Alteribacter</taxon>
    </lineage>
</organism>
<proteinExistence type="inferred from homology"/>
<keyword evidence="1" id="KW-0645">Protease</keyword>
<dbReference type="SUPFAM" id="SSF54211">
    <property type="entry name" value="Ribosomal protein S5 domain 2-like"/>
    <property type="match status" value="1"/>
</dbReference>
<dbReference type="SMART" id="SM00228">
    <property type="entry name" value="PDZ"/>
    <property type="match status" value="1"/>
</dbReference>
<dbReference type="AlphaFoldDB" id="A0A2W0HW33"/>
<evidence type="ECO:0000313" key="5">
    <source>
        <dbReference type="EMBL" id="PYZ97908.1"/>
    </source>
</evidence>
<keyword evidence="1" id="KW-0378">Hydrolase</keyword>
<dbReference type="RefSeq" id="WP_110517459.1">
    <property type="nucleotide sequence ID" value="NZ_PDOF01000001.1"/>
</dbReference>
<feature type="domain" description="PDZ" evidence="3">
    <location>
        <begin position="106"/>
        <end position="175"/>
    </location>
</feature>
<keyword evidence="2" id="KW-0472">Membrane</keyword>
<dbReference type="PROSITE" id="PS51786">
    <property type="entry name" value="LON_PROTEOLYTIC"/>
    <property type="match status" value="1"/>
</dbReference>
<feature type="transmembrane region" description="Helical" evidence="2">
    <location>
        <begin position="12"/>
        <end position="35"/>
    </location>
</feature>